<dbReference type="AlphaFoldDB" id="A0A0M3HZ56"/>
<sequence length="85" mass="9514">MIVARRWAAMRLLGEHPISGSDFPHATSFFADEDECHSCECVEPAPVLVMHGPPPQQIPSAEPQLHPGKKKKRMAFLLPQLKPLY</sequence>
<proteinExistence type="predicted"/>
<dbReference type="WBParaSite" id="ALUE_0000892001-mRNA-1">
    <property type="protein sequence ID" value="ALUE_0000892001-mRNA-1"/>
    <property type="gene ID" value="ALUE_0000892001"/>
</dbReference>
<keyword evidence="1" id="KW-1185">Reference proteome</keyword>
<dbReference type="Proteomes" id="UP000036681">
    <property type="component" value="Unplaced"/>
</dbReference>
<protein>
    <submittedName>
        <fullName evidence="2">Uncharacterized protein</fullName>
    </submittedName>
</protein>
<name>A0A0M3HZ56_ASCLU</name>
<evidence type="ECO:0000313" key="2">
    <source>
        <dbReference type="WBParaSite" id="ALUE_0000892001-mRNA-1"/>
    </source>
</evidence>
<organism evidence="1 2">
    <name type="scientific">Ascaris lumbricoides</name>
    <name type="common">Giant roundworm</name>
    <dbReference type="NCBI Taxonomy" id="6252"/>
    <lineage>
        <taxon>Eukaryota</taxon>
        <taxon>Metazoa</taxon>
        <taxon>Ecdysozoa</taxon>
        <taxon>Nematoda</taxon>
        <taxon>Chromadorea</taxon>
        <taxon>Rhabditida</taxon>
        <taxon>Spirurina</taxon>
        <taxon>Ascaridomorpha</taxon>
        <taxon>Ascaridoidea</taxon>
        <taxon>Ascarididae</taxon>
        <taxon>Ascaris</taxon>
    </lineage>
</organism>
<accession>A0A0M3HZ56</accession>
<reference evidence="2" key="1">
    <citation type="submission" date="2017-02" db="UniProtKB">
        <authorList>
            <consortium name="WormBaseParasite"/>
        </authorList>
    </citation>
    <scope>IDENTIFICATION</scope>
</reference>
<evidence type="ECO:0000313" key="1">
    <source>
        <dbReference type="Proteomes" id="UP000036681"/>
    </source>
</evidence>